<feature type="domain" description="Kri1-like C-terminal" evidence="4">
    <location>
        <begin position="499"/>
        <end position="582"/>
    </location>
</feature>
<keyword evidence="6" id="KW-1185">Reference proteome</keyword>
<feature type="region of interest" description="Disordered" evidence="3">
    <location>
        <begin position="591"/>
        <end position="619"/>
    </location>
</feature>
<comment type="similarity">
    <text evidence="1">Belongs to the KRI1 family.</text>
</comment>
<name>A0A151XJL0_9HYME</name>
<evidence type="ECO:0000256" key="2">
    <source>
        <dbReference type="ARBA" id="ARBA00017294"/>
    </source>
</evidence>
<dbReference type="OrthoDB" id="10252032at2759"/>
<sequence length="803" mass="95826">MSLFNCDDSNSDGELKINKEYANIYDNFRQKEELHKLKARYGEDAAFSEDESSDSSSSEDENIQDPEFDKQFLITLACLKSEDPSIYDEKGFNDIDKPGTSESTEAKEIEKKKSKKEKPISLRDYERKIILERDGRFSSSEDEDDAKQRAESKTSTYVQEQKELRDSFKHSLKDEDEDENNDLLKIKQKTEDEKLKEEESYKEWLKGQEVNIDLKDKKILKPLRDFWLDPNLDSNEKFLRDYILNNKYIDKESYDVDLEYNQVIHDSDENLSEDEKTIEKQEEFERKYNFRYEEPDQEYIKRYPRTMENSMRKKDTRRAQKRAEVKQRKEQEKQQKREELKQLKALKRKEIEDKIEKLKEITGNDDMRFDNVDFDSDFDPNEHDKKMKEIFNDEYYASGKDEMQKPEFPEIDEELDIEKWDFYDPTTDKIDIKTEPYEEPHCEDLDFNMDADYNESRDLQSELTENTKKRKHRKRSKFAELIAKEKPKFDPKQFPSYAGYFDQYYSLDYEDMIGDLPCRFKYRKVVPNDYGLSVEEILMADDKELNKWCSLRQALKYKPEHIENNEIQIYKKKSMNEVNKRKILKSLYTEPEETKEEKDENITEQTETNNKKRRRKKRAKTINPNAGLFIDADIVSREKIMHITENDVPNNLHNNSKDESGKEEKNEDAQEENIVNKNKKQKRVNEVNSDAPISKKVKIDNTTTEDSQIKMDVINNIENNNKNKTEINNKIKTENNNKKIAIDKFTGKRKNKNRRSQFNQMNTGRCKPNYDDPMMSLNTERLKTYGINAKKLKNKLKYGNKRL</sequence>
<feature type="compositionally biased region" description="Acidic residues" evidence="3">
    <location>
        <begin position="46"/>
        <end position="66"/>
    </location>
</feature>
<dbReference type="Pfam" id="PF12936">
    <property type="entry name" value="Kri1_C"/>
    <property type="match status" value="1"/>
</dbReference>
<dbReference type="PANTHER" id="PTHR14490">
    <property type="entry name" value="ZINC FINGER, ZZ TYPE"/>
    <property type="match status" value="1"/>
</dbReference>
<evidence type="ECO:0000256" key="1">
    <source>
        <dbReference type="ARBA" id="ARBA00007473"/>
    </source>
</evidence>
<dbReference type="KEGG" id="mzt:108720588"/>
<proteinExistence type="inferred from homology"/>
<dbReference type="InterPro" id="IPR018034">
    <property type="entry name" value="Kri1"/>
</dbReference>
<feature type="region of interest" description="Disordered" evidence="3">
    <location>
        <begin position="645"/>
        <end position="688"/>
    </location>
</feature>
<feature type="region of interest" description="Disordered" evidence="3">
    <location>
        <begin position="749"/>
        <end position="773"/>
    </location>
</feature>
<dbReference type="GO" id="GO:0005730">
    <property type="term" value="C:nucleolus"/>
    <property type="evidence" value="ECO:0007669"/>
    <property type="project" value="TreeGrafter"/>
</dbReference>
<feature type="compositionally biased region" description="Basic and acidic residues" evidence="3">
    <location>
        <begin position="310"/>
        <end position="340"/>
    </location>
</feature>
<evidence type="ECO:0000313" key="6">
    <source>
        <dbReference type="Proteomes" id="UP000075809"/>
    </source>
</evidence>
<dbReference type="InterPro" id="IPR024626">
    <property type="entry name" value="Kri1-like_C"/>
</dbReference>
<feature type="compositionally biased region" description="Basic and acidic residues" evidence="3">
    <location>
        <begin position="655"/>
        <end position="668"/>
    </location>
</feature>
<gene>
    <name evidence="5" type="ORF">ALC60_00231</name>
</gene>
<dbReference type="STRING" id="64791.A0A151XJL0"/>
<dbReference type="Pfam" id="PF05178">
    <property type="entry name" value="Kri1"/>
    <property type="match status" value="1"/>
</dbReference>
<feature type="region of interest" description="Disordered" evidence="3">
    <location>
        <begin position="85"/>
        <end position="118"/>
    </location>
</feature>
<reference evidence="5 6" key="1">
    <citation type="submission" date="2015-09" db="EMBL/GenBank/DDBJ databases">
        <title>Trachymyrmex zeteki WGS genome.</title>
        <authorList>
            <person name="Nygaard S."/>
            <person name="Hu H."/>
            <person name="Boomsma J."/>
            <person name="Zhang G."/>
        </authorList>
    </citation>
    <scope>NUCLEOTIDE SEQUENCE [LARGE SCALE GENOMIC DNA]</scope>
    <source>
        <strain evidence="5">Tzet28-1</strain>
        <tissue evidence="5">Whole body</tissue>
    </source>
</reference>
<feature type="compositionally biased region" description="Basic and acidic residues" evidence="3">
    <location>
        <begin position="160"/>
        <end position="173"/>
    </location>
</feature>
<dbReference type="PANTHER" id="PTHR14490:SF5">
    <property type="entry name" value="PROTEIN KRI1 HOMOLOG"/>
    <property type="match status" value="1"/>
</dbReference>
<dbReference type="GO" id="GO:0000447">
    <property type="term" value="P:endonucleolytic cleavage in ITS1 to separate SSU-rRNA from 5.8S rRNA and LSU-rRNA from tricistronic rRNA transcript (SSU-rRNA, 5.8S rRNA, LSU-rRNA)"/>
    <property type="evidence" value="ECO:0007669"/>
    <property type="project" value="TreeGrafter"/>
</dbReference>
<dbReference type="EMBL" id="KQ982052">
    <property type="protein sequence ID" value="KYQ60606.1"/>
    <property type="molecule type" value="Genomic_DNA"/>
</dbReference>
<evidence type="ECO:0000313" key="5">
    <source>
        <dbReference type="EMBL" id="KYQ60606.1"/>
    </source>
</evidence>
<dbReference type="AlphaFoldDB" id="A0A151XJL0"/>
<feature type="region of interest" description="Disordered" evidence="3">
    <location>
        <begin position="301"/>
        <end position="340"/>
    </location>
</feature>
<dbReference type="GO" id="GO:0030686">
    <property type="term" value="C:90S preribosome"/>
    <property type="evidence" value="ECO:0007669"/>
    <property type="project" value="TreeGrafter"/>
</dbReference>
<feature type="region of interest" description="Disordered" evidence="3">
    <location>
        <begin position="133"/>
        <end position="190"/>
    </location>
</feature>
<accession>A0A151XJL0</accession>
<feature type="region of interest" description="Disordered" evidence="3">
    <location>
        <begin position="42"/>
        <end position="66"/>
    </location>
</feature>
<evidence type="ECO:0000256" key="3">
    <source>
        <dbReference type="SAM" id="MobiDB-lite"/>
    </source>
</evidence>
<dbReference type="Proteomes" id="UP000075809">
    <property type="component" value="Unassembled WGS sequence"/>
</dbReference>
<protein>
    <recommendedName>
        <fullName evidence="2">Protein KRI1 homolog</fullName>
    </recommendedName>
</protein>
<evidence type="ECO:0000259" key="4">
    <source>
        <dbReference type="Pfam" id="PF12936"/>
    </source>
</evidence>
<organism evidence="5 6">
    <name type="scientific">Mycetomoellerius zeteki</name>
    <dbReference type="NCBI Taxonomy" id="64791"/>
    <lineage>
        <taxon>Eukaryota</taxon>
        <taxon>Metazoa</taxon>
        <taxon>Ecdysozoa</taxon>
        <taxon>Arthropoda</taxon>
        <taxon>Hexapoda</taxon>
        <taxon>Insecta</taxon>
        <taxon>Pterygota</taxon>
        <taxon>Neoptera</taxon>
        <taxon>Endopterygota</taxon>
        <taxon>Hymenoptera</taxon>
        <taxon>Apocrita</taxon>
        <taxon>Aculeata</taxon>
        <taxon>Formicoidea</taxon>
        <taxon>Formicidae</taxon>
        <taxon>Myrmicinae</taxon>
        <taxon>Mycetomoellerius</taxon>
    </lineage>
</organism>